<keyword evidence="4" id="KW-1185">Reference proteome</keyword>
<keyword evidence="3" id="KW-0378">Hydrolase</keyword>
<accession>A0A1W2A4A7</accession>
<dbReference type="OrthoDB" id="420651at2"/>
<dbReference type="SMART" id="SM00849">
    <property type="entry name" value="Lactamase_B"/>
    <property type="match status" value="1"/>
</dbReference>
<evidence type="ECO:0000256" key="1">
    <source>
        <dbReference type="ARBA" id="ARBA00005250"/>
    </source>
</evidence>
<proteinExistence type="inferred from homology"/>
<dbReference type="GO" id="GO:0017001">
    <property type="term" value="P:antibiotic catabolic process"/>
    <property type="evidence" value="ECO:0007669"/>
    <property type="project" value="UniProtKB-ARBA"/>
</dbReference>
<dbReference type="GO" id="GO:0016787">
    <property type="term" value="F:hydrolase activity"/>
    <property type="evidence" value="ECO:0007669"/>
    <property type="project" value="UniProtKB-KW"/>
</dbReference>
<dbReference type="SUPFAM" id="SSF56281">
    <property type="entry name" value="Metallo-hydrolase/oxidoreductase"/>
    <property type="match status" value="1"/>
</dbReference>
<dbReference type="NCBIfam" id="TIGR04559">
    <property type="entry name" value="SoxH_rel_PQQ_2"/>
    <property type="match status" value="1"/>
</dbReference>
<name>A0A1W2A4A7_9RHOB</name>
<protein>
    <submittedName>
        <fullName evidence="3">Quinoprotein relay system zinc metallohydrolase 2</fullName>
    </submittedName>
</protein>
<dbReference type="STRING" id="1387277.SAMN06295998_102382"/>
<organism evidence="3 4">
    <name type="scientific">Primorskyibacter flagellatus</name>
    <dbReference type="NCBI Taxonomy" id="1387277"/>
    <lineage>
        <taxon>Bacteria</taxon>
        <taxon>Pseudomonadati</taxon>
        <taxon>Pseudomonadota</taxon>
        <taxon>Alphaproteobacteria</taxon>
        <taxon>Rhodobacterales</taxon>
        <taxon>Roseobacteraceae</taxon>
        <taxon>Primorskyibacter</taxon>
    </lineage>
</organism>
<dbReference type="AlphaFoldDB" id="A0A1W2A4A7"/>
<dbReference type="PANTHER" id="PTHR42951:SF4">
    <property type="entry name" value="ACYL-COENZYME A THIOESTERASE MBLAC2"/>
    <property type="match status" value="1"/>
</dbReference>
<dbReference type="Proteomes" id="UP000192330">
    <property type="component" value="Unassembled WGS sequence"/>
</dbReference>
<feature type="domain" description="Metallo-beta-lactamase" evidence="2">
    <location>
        <begin position="87"/>
        <end position="270"/>
    </location>
</feature>
<dbReference type="InterPro" id="IPR036866">
    <property type="entry name" value="RibonucZ/Hydroxyglut_hydro"/>
</dbReference>
<gene>
    <name evidence="3" type="ORF">SAMN06295998_102382</name>
</gene>
<sequence length="341" mass="36404">MFEAVVLICLNAGAGPCREMLLPGFEADNQQACEAALAEAPPQTPAGTAAFCQPKGAALAVDEIAEGVFVHSGLIEEPDEVNLGDVSNLGFVIGDASVAVIDSGSARWMGEALWRSIRQRTDKPVSHVILTHMHPDHVFGATLFADAGAELVGHERLPRALADRQANYLESLHRLIGEEAMIGTVSPDISHRIGAEDQIDLGNRVLTLTAWPTAHTPADLTVFDTKSGTLFAGDLVFDQHTPALDGSVLGWQDVMARMKAQAALRVVPGHGAASLPWPAGAAALERYLQTLVTDTRAAIADGTRLGDAVKTIAADEAEHWHLFEAYNPRNATVAFTELEWE</sequence>
<dbReference type="InterPro" id="IPR001279">
    <property type="entry name" value="Metallo-B-lactamas"/>
</dbReference>
<dbReference type="PANTHER" id="PTHR42951">
    <property type="entry name" value="METALLO-BETA-LACTAMASE DOMAIN-CONTAINING"/>
    <property type="match status" value="1"/>
</dbReference>
<evidence type="ECO:0000259" key="2">
    <source>
        <dbReference type="SMART" id="SM00849"/>
    </source>
</evidence>
<dbReference type="InterPro" id="IPR030829">
    <property type="entry name" value="SoxH-rel_PQQ_2"/>
</dbReference>
<dbReference type="Pfam" id="PF00753">
    <property type="entry name" value="Lactamase_B"/>
    <property type="match status" value="1"/>
</dbReference>
<comment type="similarity">
    <text evidence="1">Belongs to the metallo-beta-lactamase superfamily. Class-B beta-lactamase family.</text>
</comment>
<dbReference type="InterPro" id="IPR050855">
    <property type="entry name" value="NDM-1-like"/>
</dbReference>
<evidence type="ECO:0000313" key="4">
    <source>
        <dbReference type="Proteomes" id="UP000192330"/>
    </source>
</evidence>
<dbReference type="RefSeq" id="WP_084350809.1">
    <property type="nucleotide sequence ID" value="NZ_FWYD01000002.1"/>
</dbReference>
<reference evidence="3 4" key="1">
    <citation type="submission" date="2017-04" db="EMBL/GenBank/DDBJ databases">
        <authorList>
            <person name="Afonso C.L."/>
            <person name="Miller P.J."/>
            <person name="Scott M.A."/>
            <person name="Spackman E."/>
            <person name="Goraichik I."/>
            <person name="Dimitrov K.M."/>
            <person name="Suarez D.L."/>
            <person name="Swayne D.E."/>
        </authorList>
    </citation>
    <scope>NUCLEOTIDE SEQUENCE [LARGE SCALE GENOMIC DNA]</scope>
    <source>
        <strain evidence="3 4">CGMCC 1.12644</strain>
    </source>
</reference>
<evidence type="ECO:0000313" key="3">
    <source>
        <dbReference type="EMBL" id="SMC55413.1"/>
    </source>
</evidence>
<dbReference type="CDD" id="cd16282">
    <property type="entry name" value="metallo-hydrolase-like_MBL-fold"/>
    <property type="match status" value="1"/>
</dbReference>
<dbReference type="EMBL" id="FWYD01000002">
    <property type="protein sequence ID" value="SMC55413.1"/>
    <property type="molecule type" value="Genomic_DNA"/>
</dbReference>
<dbReference type="Gene3D" id="3.60.15.10">
    <property type="entry name" value="Ribonuclease Z/Hydroxyacylglutathione hydrolase-like"/>
    <property type="match status" value="1"/>
</dbReference>